<dbReference type="Proteomes" id="UP001234178">
    <property type="component" value="Unassembled WGS sequence"/>
</dbReference>
<reference evidence="1 2" key="1">
    <citation type="journal article" date="2023" name="Nucleic Acids Res.">
        <title>The hologenome of Daphnia magna reveals possible DNA methylation and microbiome-mediated evolution of the host genome.</title>
        <authorList>
            <person name="Chaturvedi A."/>
            <person name="Li X."/>
            <person name="Dhandapani V."/>
            <person name="Marshall H."/>
            <person name="Kissane S."/>
            <person name="Cuenca-Cambronero M."/>
            <person name="Asole G."/>
            <person name="Calvet F."/>
            <person name="Ruiz-Romero M."/>
            <person name="Marangio P."/>
            <person name="Guigo R."/>
            <person name="Rago D."/>
            <person name="Mirbahai L."/>
            <person name="Eastwood N."/>
            <person name="Colbourne J.K."/>
            <person name="Zhou J."/>
            <person name="Mallon E."/>
            <person name="Orsini L."/>
        </authorList>
    </citation>
    <scope>NUCLEOTIDE SEQUENCE [LARGE SCALE GENOMIC DNA]</scope>
    <source>
        <strain evidence="1">LRV0_1</strain>
    </source>
</reference>
<evidence type="ECO:0000313" key="2">
    <source>
        <dbReference type="Proteomes" id="UP001234178"/>
    </source>
</evidence>
<proteinExistence type="predicted"/>
<dbReference type="EMBL" id="JAOYFB010000001">
    <property type="protein sequence ID" value="KAK4002995.1"/>
    <property type="molecule type" value="Genomic_DNA"/>
</dbReference>
<comment type="caution">
    <text evidence="1">The sequence shown here is derived from an EMBL/GenBank/DDBJ whole genome shotgun (WGS) entry which is preliminary data.</text>
</comment>
<gene>
    <name evidence="1" type="ORF">OUZ56_004784</name>
</gene>
<name>A0ABQ9YR69_9CRUS</name>
<sequence length="153" mass="17231">MLSRPPTKQNSCAILSALTLSIEFTIDRRRGKKKKNLPDDELNKWVLSPACKPYTKNEERKENTGQHLNNILYSLKTQAKVPALYDQKYRNRGVAPFVSSQEESGNECYCYARMTVPGGSSSAWRLMRIHPAEVHVGYCGGKGGRPDTILELD</sequence>
<protein>
    <submittedName>
        <fullName evidence="1">Uncharacterized protein</fullName>
    </submittedName>
</protein>
<accession>A0ABQ9YR69</accession>
<organism evidence="1 2">
    <name type="scientific">Daphnia magna</name>
    <dbReference type="NCBI Taxonomy" id="35525"/>
    <lineage>
        <taxon>Eukaryota</taxon>
        <taxon>Metazoa</taxon>
        <taxon>Ecdysozoa</taxon>
        <taxon>Arthropoda</taxon>
        <taxon>Crustacea</taxon>
        <taxon>Branchiopoda</taxon>
        <taxon>Diplostraca</taxon>
        <taxon>Cladocera</taxon>
        <taxon>Anomopoda</taxon>
        <taxon>Daphniidae</taxon>
        <taxon>Daphnia</taxon>
    </lineage>
</organism>
<keyword evidence="2" id="KW-1185">Reference proteome</keyword>
<evidence type="ECO:0000313" key="1">
    <source>
        <dbReference type="EMBL" id="KAK4002995.1"/>
    </source>
</evidence>